<reference evidence="4" key="1">
    <citation type="journal article" date="2008" name="Nat. Genet.">
        <title>The Pristionchus pacificus genome provides a unique perspective on nematode lifestyle and parasitism.</title>
        <authorList>
            <person name="Dieterich C."/>
            <person name="Clifton S.W."/>
            <person name="Schuster L.N."/>
            <person name="Chinwalla A."/>
            <person name="Delehaunty K."/>
            <person name="Dinkelacker I."/>
            <person name="Fulton L."/>
            <person name="Fulton R."/>
            <person name="Godfrey J."/>
            <person name="Minx P."/>
            <person name="Mitreva M."/>
            <person name="Roeseler W."/>
            <person name="Tian H."/>
            <person name="Witte H."/>
            <person name="Yang S.P."/>
            <person name="Wilson R.K."/>
            <person name="Sommer R.J."/>
        </authorList>
    </citation>
    <scope>NUCLEOTIDE SEQUENCE [LARGE SCALE GENOMIC DNA]</scope>
    <source>
        <strain evidence="4">PS312</strain>
    </source>
</reference>
<dbReference type="GO" id="GO:0005615">
    <property type="term" value="C:extracellular space"/>
    <property type="evidence" value="ECO:0000318"/>
    <property type="project" value="GO_Central"/>
</dbReference>
<dbReference type="AlphaFoldDB" id="A0A2A6CUM5"/>
<dbReference type="PANTHER" id="PTHR24256">
    <property type="entry name" value="TRYPTASE-RELATED"/>
    <property type="match status" value="1"/>
</dbReference>
<name>A0A2A6CUM5_PRIPA</name>
<dbReference type="EnsemblMetazoa" id="PPA20287.1">
    <property type="protein sequence ID" value="PPA20287.1"/>
    <property type="gene ID" value="WBGene00109841"/>
</dbReference>
<dbReference type="SUPFAM" id="SSF50494">
    <property type="entry name" value="Trypsin-like serine proteases"/>
    <property type="match status" value="1"/>
</dbReference>
<accession>A0A8R1YHF4</accession>
<dbReference type="InterPro" id="IPR009003">
    <property type="entry name" value="Peptidase_S1_PA"/>
</dbReference>
<accession>A0A2A6CUM5</accession>
<dbReference type="InterPro" id="IPR043504">
    <property type="entry name" value="Peptidase_S1_PA_chymotrypsin"/>
</dbReference>
<dbReference type="PRINTS" id="PR00722">
    <property type="entry name" value="CHYMOTRYPSIN"/>
</dbReference>
<evidence type="ECO:0000256" key="1">
    <source>
        <dbReference type="ARBA" id="ARBA00023157"/>
    </source>
</evidence>
<dbReference type="PROSITE" id="PS50240">
    <property type="entry name" value="TRYPSIN_DOM"/>
    <property type="match status" value="1"/>
</dbReference>
<protein>
    <submittedName>
        <fullName evidence="3">Trypsin</fullName>
    </submittedName>
</protein>
<dbReference type="OrthoDB" id="6376138at2759"/>
<dbReference type="SMART" id="SM00020">
    <property type="entry name" value="Tryp_SPc"/>
    <property type="match status" value="1"/>
</dbReference>
<dbReference type="InterPro" id="IPR051487">
    <property type="entry name" value="Ser/Thr_Proteases_Immune/Dev"/>
</dbReference>
<dbReference type="Proteomes" id="UP000005239">
    <property type="component" value="Unassembled WGS sequence"/>
</dbReference>
<keyword evidence="4" id="KW-1185">Reference proteome</keyword>
<dbReference type="GO" id="GO:0006508">
    <property type="term" value="P:proteolysis"/>
    <property type="evidence" value="ECO:0000318"/>
    <property type="project" value="GO_Central"/>
</dbReference>
<sequence length="286" mass="31556">MRILLLILAISTSILGCGLHLSKPLDDRSSRATRAVIGGANVTTRERWSWQVLILPHTENGILGICGGTIIAEEWVLTAAHCVQRVFKSSAQKVIETKIHPDYELPLNDISVLKLESPLLFNDLVSSICVPNPTQSIPNDGRAVATGYGQTNSELLSFIGPTKSPEKRRWSHEKPGKENETLTMWKSMNVVCAGSLAHDNSYKNRLKVDSGGPLMKKASNGQSFQIGITSFGNCETEQCKEYMSGEEFPNVFTDIRKYCNWIKESTEGKVTCQDEEVVLEDVGISV</sequence>
<dbReference type="InterPro" id="IPR001254">
    <property type="entry name" value="Trypsin_dom"/>
</dbReference>
<evidence type="ECO:0000256" key="2">
    <source>
        <dbReference type="ARBA" id="ARBA00024195"/>
    </source>
</evidence>
<dbReference type="CDD" id="cd00190">
    <property type="entry name" value="Tryp_SPc"/>
    <property type="match status" value="1"/>
</dbReference>
<evidence type="ECO:0000313" key="4">
    <source>
        <dbReference type="Proteomes" id="UP000005239"/>
    </source>
</evidence>
<dbReference type="GO" id="GO:0004252">
    <property type="term" value="F:serine-type endopeptidase activity"/>
    <property type="evidence" value="ECO:0000318"/>
    <property type="project" value="GO_Central"/>
</dbReference>
<comment type="similarity">
    <text evidence="2">Belongs to the peptidase S1 family. CLIP subfamily.</text>
</comment>
<gene>
    <name evidence="3" type="primary">WBGene00109841</name>
</gene>
<dbReference type="Pfam" id="PF00089">
    <property type="entry name" value="Trypsin"/>
    <property type="match status" value="1"/>
</dbReference>
<organism evidence="3 4">
    <name type="scientific">Pristionchus pacificus</name>
    <name type="common">Parasitic nematode worm</name>
    <dbReference type="NCBI Taxonomy" id="54126"/>
    <lineage>
        <taxon>Eukaryota</taxon>
        <taxon>Metazoa</taxon>
        <taxon>Ecdysozoa</taxon>
        <taxon>Nematoda</taxon>
        <taxon>Chromadorea</taxon>
        <taxon>Rhabditida</taxon>
        <taxon>Rhabditina</taxon>
        <taxon>Diplogasteromorpha</taxon>
        <taxon>Diplogasteroidea</taxon>
        <taxon>Neodiplogasteridae</taxon>
        <taxon>Pristionchus</taxon>
    </lineage>
</organism>
<reference evidence="3" key="2">
    <citation type="submission" date="2022-06" db="UniProtKB">
        <authorList>
            <consortium name="EnsemblMetazoa"/>
        </authorList>
    </citation>
    <scope>IDENTIFICATION</scope>
    <source>
        <strain evidence="3">PS312</strain>
    </source>
</reference>
<dbReference type="InterPro" id="IPR001314">
    <property type="entry name" value="Peptidase_S1A"/>
</dbReference>
<dbReference type="Gene3D" id="2.40.10.10">
    <property type="entry name" value="Trypsin-like serine proteases"/>
    <property type="match status" value="3"/>
</dbReference>
<proteinExistence type="inferred from homology"/>
<keyword evidence="1" id="KW-1015">Disulfide bond</keyword>
<evidence type="ECO:0000313" key="3">
    <source>
        <dbReference type="EnsemblMetazoa" id="PPA20287.1"/>
    </source>
</evidence>
<dbReference type="PROSITE" id="PS00134">
    <property type="entry name" value="TRYPSIN_HIS"/>
    <property type="match status" value="1"/>
</dbReference>
<dbReference type="InterPro" id="IPR018114">
    <property type="entry name" value="TRYPSIN_HIS"/>
</dbReference>
<dbReference type="PROSITE" id="PS51257">
    <property type="entry name" value="PROKAR_LIPOPROTEIN"/>
    <property type="match status" value="1"/>
</dbReference>